<dbReference type="PANTHER" id="PTHR48104:SF30">
    <property type="entry name" value="METACASPASE-1"/>
    <property type="match status" value="1"/>
</dbReference>
<dbReference type="InterPro" id="IPR011600">
    <property type="entry name" value="Pept_C14_caspase"/>
</dbReference>
<dbReference type="SUPFAM" id="SSF81995">
    <property type="entry name" value="beta-sandwich domain of Sec23/24"/>
    <property type="match status" value="1"/>
</dbReference>
<dbReference type="InterPro" id="IPR029030">
    <property type="entry name" value="Caspase-like_dom_sf"/>
</dbReference>
<dbReference type="OrthoDB" id="3223806at2759"/>
<sequence>MPLPPPQGHAQYAPPPPNHQQYQQPPQQSAQQQLYQQPHGQVAQGVNPPPQGNFQVSNCQGRKRALLIGINYIGQKGELRGCINDVRNLRNFLVSRYNFRECDMVVLTDDAQDRQHLPTRANIISAMHWLVNNCRVNDTYFFHYSGHGGQVEDKDGDEDDGYDETIFPLDHQQAGQIVDDEMHAIMVRPLPQGVRLTAIFDSCHSGTALDLPYVYASDGTLVKNGGLKAAGSAVTGAGMAYLQGNMGGVVKSLSSGFKALTSSKSAEQKTQATRSTMADCVMFAGCKDSQTSADTSVQGYGSTGAMSYAFIAALTQNPNQTYLQLLNSLRQILKGKYSQKPQMSTGMPRDMNSMFFL</sequence>
<keyword evidence="3" id="KW-0645">Protease</keyword>
<evidence type="ECO:0000256" key="1">
    <source>
        <dbReference type="ARBA" id="ARBA00009005"/>
    </source>
</evidence>
<dbReference type="InterPro" id="IPR050452">
    <property type="entry name" value="Metacaspase"/>
</dbReference>
<dbReference type="PANTHER" id="PTHR48104">
    <property type="entry name" value="METACASPASE-4"/>
    <property type="match status" value="1"/>
</dbReference>
<dbReference type="AlphaFoldDB" id="A0A4V1IXS0"/>
<evidence type="ECO:0000256" key="2">
    <source>
        <dbReference type="ARBA" id="ARBA00022703"/>
    </source>
</evidence>
<dbReference type="Proteomes" id="UP000267251">
    <property type="component" value="Unassembled WGS sequence"/>
</dbReference>
<comment type="similarity">
    <text evidence="1">Belongs to the peptidase C14B family.</text>
</comment>
<feature type="compositionally biased region" description="Pro residues" evidence="4">
    <location>
        <begin position="1"/>
        <end position="18"/>
    </location>
</feature>
<gene>
    <name evidence="6" type="ORF">BJ684DRAFT_12105</name>
</gene>
<dbReference type="GO" id="GO:0005737">
    <property type="term" value="C:cytoplasm"/>
    <property type="evidence" value="ECO:0007669"/>
    <property type="project" value="TreeGrafter"/>
</dbReference>
<dbReference type="EMBL" id="KZ988518">
    <property type="protein sequence ID" value="RKP12029.1"/>
    <property type="molecule type" value="Genomic_DNA"/>
</dbReference>
<dbReference type="Pfam" id="PF00656">
    <property type="entry name" value="Peptidase_C14"/>
    <property type="match status" value="1"/>
</dbReference>
<evidence type="ECO:0000313" key="6">
    <source>
        <dbReference type="EMBL" id="RKP12029.1"/>
    </source>
</evidence>
<evidence type="ECO:0000259" key="5">
    <source>
        <dbReference type="Pfam" id="PF00656"/>
    </source>
</evidence>
<name>A0A4V1IXS0_9FUNG</name>
<keyword evidence="7" id="KW-1185">Reference proteome</keyword>
<reference evidence="7" key="1">
    <citation type="journal article" date="2018" name="Nat. Microbiol.">
        <title>Leveraging single-cell genomics to expand the fungal tree of life.</title>
        <authorList>
            <person name="Ahrendt S.R."/>
            <person name="Quandt C.A."/>
            <person name="Ciobanu D."/>
            <person name="Clum A."/>
            <person name="Salamov A."/>
            <person name="Andreopoulos B."/>
            <person name="Cheng J.F."/>
            <person name="Woyke T."/>
            <person name="Pelin A."/>
            <person name="Henrissat B."/>
            <person name="Reynolds N.K."/>
            <person name="Benny G.L."/>
            <person name="Smith M.E."/>
            <person name="James T.Y."/>
            <person name="Grigoriev I.V."/>
        </authorList>
    </citation>
    <scope>NUCLEOTIDE SEQUENCE [LARGE SCALE GENOMIC DNA]</scope>
</reference>
<evidence type="ECO:0000256" key="4">
    <source>
        <dbReference type="SAM" id="MobiDB-lite"/>
    </source>
</evidence>
<proteinExistence type="inferred from homology"/>
<keyword evidence="3" id="KW-0378">Hydrolase</keyword>
<organism evidence="6 7">
    <name type="scientific">Piptocephalis cylindrospora</name>
    <dbReference type="NCBI Taxonomy" id="1907219"/>
    <lineage>
        <taxon>Eukaryota</taxon>
        <taxon>Fungi</taxon>
        <taxon>Fungi incertae sedis</taxon>
        <taxon>Zoopagomycota</taxon>
        <taxon>Zoopagomycotina</taxon>
        <taxon>Zoopagomycetes</taxon>
        <taxon>Zoopagales</taxon>
        <taxon>Piptocephalidaceae</taxon>
        <taxon>Piptocephalis</taxon>
    </lineage>
</organism>
<evidence type="ECO:0000313" key="7">
    <source>
        <dbReference type="Proteomes" id="UP000267251"/>
    </source>
</evidence>
<feature type="region of interest" description="Disordered" evidence="4">
    <location>
        <begin position="1"/>
        <end position="52"/>
    </location>
</feature>
<dbReference type="Gene3D" id="3.40.50.12660">
    <property type="match status" value="1"/>
</dbReference>
<dbReference type="GO" id="GO:0004197">
    <property type="term" value="F:cysteine-type endopeptidase activity"/>
    <property type="evidence" value="ECO:0007669"/>
    <property type="project" value="InterPro"/>
</dbReference>
<dbReference type="GO" id="GO:0006915">
    <property type="term" value="P:apoptotic process"/>
    <property type="evidence" value="ECO:0007669"/>
    <property type="project" value="UniProtKB-KW"/>
</dbReference>
<keyword evidence="2" id="KW-0053">Apoptosis</keyword>
<accession>A0A4V1IXS0</accession>
<keyword evidence="3" id="KW-0788">Thiol protease</keyword>
<dbReference type="SUPFAM" id="SSF52129">
    <property type="entry name" value="Caspase-like"/>
    <property type="match status" value="1"/>
</dbReference>
<feature type="compositionally biased region" description="Low complexity" evidence="4">
    <location>
        <begin position="19"/>
        <end position="39"/>
    </location>
</feature>
<dbReference type="GO" id="GO:0006508">
    <property type="term" value="P:proteolysis"/>
    <property type="evidence" value="ECO:0007669"/>
    <property type="project" value="InterPro"/>
</dbReference>
<protein>
    <submittedName>
        <fullName evidence="6">Peptidase C14, caspase domain-containing protein</fullName>
    </submittedName>
</protein>
<feature type="domain" description="Peptidase C14 caspase" evidence="5">
    <location>
        <begin position="62"/>
        <end position="349"/>
    </location>
</feature>
<evidence type="ECO:0000256" key="3">
    <source>
        <dbReference type="ARBA" id="ARBA00022807"/>
    </source>
</evidence>